<comment type="caution">
    <text evidence="2">The sequence shown here is derived from an EMBL/GenBank/DDBJ whole genome shotgun (WGS) entry which is preliminary data.</text>
</comment>
<evidence type="ECO:0000313" key="3">
    <source>
        <dbReference type="Proteomes" id="UP001141422"/>
    </source>
</evidence>
<name>A0ABT4IGB6_9EURY</name>
<reference evidence="2" key="1">
    <citation type="submission" date="2022-12" db="EMBL/GenBank/DDBJ databases">
        <title>Isolation and characterisation of novel Methanocorpusculum spp. from native Australian herbivores indicates the genus is ancestrally host-associated.</title>
        <authorList>
            <person name="Volmer J.G."/>
            <person name="Soo R.M."/>
            <person name="Evans P.N."/>
            <person name="Hoedt E.C."/>
            <person name="Astorga Alsina A.L."/>
            <person name="Woodcroft B.J."/>
            <person name="Tyson G.W."/>
            <person name="Hugenholtz P."/>
            <person name="Morrison M."/>
        </authorList>
    </citation>
    <scope>NUCLEOTIDE SEQUENCE</scope>
    <source>
        <strain evidence="2">MG</strain>
    </source>
</reference>
<keyword evidence="3" id="KW-1185">Reference proteome</keyword>
<dbReference type="PROSITE" id="PS51918">
    <property type="entry name" value="RADICAL_SAM"/>
    <property type="match status" value="1"/>
</dbReference>
<dbReference type="InterPro" id="IPR006638">
    <property type="entry name" value="Elp3/MiaA/NifB-like_rSAM"/>
</dbReference>
<organism evidence="2 3">
    <name type="scientific">Methanocorpusculum petauri</name>
    <dbReference type="NCBI Taxonomy" id="3002863"/>
    <lineage>
        <taxon>Archaea</taxon>
        <taxon>Methanobacteriati</taxon>
        <taxon>Methanobacteriota</taxon>
        <taxon>Stenosarchaea group</taxon>
        <taxon>Methanomicrobia</taxon>
        <taxon>Methanomicrobiales</taxon>
        <taxon>Methanocorpusculaceae</taxon>
        <taxon>Methanocorpusculum</taxon>
    </lineage>
</organism>
<dbReference type="SFLD" id="SFLDG01082">
    <property type="entry name" value="B12-binding_domain_containing"/>
    <property type="match status" value="1"/>
</dbReference>
<accession>A0ABT4IGB6</accession>
<dbReference type="RefSeq" id="WP_268925037.1">
    <property type="nucleotide sequence ID" value="NZ_JAPTGB010000011.1"/>
</dbReference>
<dbReference type="InterPro" id="IPR023404">
    <property type="entry name" value="rSAM_horseshoe"/>
</dbReference>
<dbReference type="InterPro" id="IPR058240">
    <property type="entry name" value="rSAM_sf"/>
</dbReference>
<evidence type="ECO:0000313" key="2">
    <source>
        <dbReference type="EMBL" id="MCZ0860785.1"/>
    </source>
</evidence>
<feature type="domain" description="Radical SAM core" evidence="1">
    <location>
        <begin position="172"/>
        <end position="444"/>
    </location>
</feature>
<dbReference type="InterPro" id="IPR007197">
    <property type="entry name" value="rSAM"/>
</dbReference>
<dbReference type="Proteomes" id="UP001141422">
    <property type="component" value="Unassembled WGS sequence"/>
</dbReference>
<sequence>MTSDAIIIDGYVDEPACLGVPPYISPYIRTVAGVFAERGITTDYATIDQLRRDPMRVAGLSAYKYVVMIAGVTVPGKYLAGTPATLTELQQIGFMLRGRTVSLLGGPIGFGYSPQGGAKAVIQAVSGWTAMLHGEPAAALDAYLSGGEPEGVCRYADFDRWAVLGADIIRKHPFYPFVMCELETAKGCSRAVSGGCSFCTEPFYGLPKQRDAGAVADEVRALAVAGAAHFRLGRQPDLLAFGSAGGGEFPTPDPDALRKLFAEIRSAAPSLQTLHIDNINPGTIARHEEASREALAAIVAGHTAGDIAAFGMESADPAVVAANNLKGDADAVFRAVEIVNEIGAIRRDGIPELLPGLNFISGLAGETAETFALNDAFLQRIFAAGLMVRRVNIRQLMPFEGTRAYADNTLGQHDKLFHQFKERVRETFDVPMLERVFPIGTVLRDVIIEVSGTVSFGRQMGTYPILCGIPMQIPTGTVLDAAVVSHGQRSVTALPVPIEINRMNAAALKWLPGVSKKAAVNVAAKRPYADAAAFRLVVSADAVDPLIGLMRF</sequence>
<dbReference type="SFLD" id="SFLDS00029">
    <property type="entry name" value="Radical_SAM"/>
    <property type="match status" value="1"/>
</dbReference>
<dbReference type="EMBL" id="JAPTGB010000011">
    <property type="protein sequence ID" value="MCZ0860785.1"/>
    <property type="molecule type" value="Genomic_DNA"/>
</dbReference>
<gene>
    <name evidence="2" type="ORF">O0S10_06005</name>
</gene>
<dbReference type="CDD" id="cd01335">
    <property type="entry name" value="Radical_SAM"/>
    <property type="match status" value="1"/>
</dbReference>
<proteinExistence type="predicted"/>
<dbReference type="Gene3D" id="3.80.30.20">
    <property type="entry name" value="tm_1862 like domain"/>
    <property type="match status" value="1"/>
</dbReference>
<dbReference type="SMART" id="SM00729">
    <property type="entry name" value="Elp3"/>
    <property type="match status" value="1"/>
</dbReference>
<dbReference type="PANTHER" id="PTHR43324:SF1">
    <property type="entry name" value="RADICAL SAM CORE DOMAIN-CONTAINING PROTEIN"/>
    <property type="match status" value="1"/>
</dbReference>
<dbReference type="PANTHER" id="PTHR43324">
    <property type="match status" value="1"/>
</dbReference>
<dbReference type="SUPFAM" id="SSF102114">
    <property type="entry name" value="Radical SAM enzymes"/>
    <property type="match status" value="1"/>
</dbReference>
<protein>
    <submittedName>
        <fullName evidence="2">Radical SAM protein</fullName>
    </submittedName>
</protein>
<evidence type="ECO:0000259" key="1">
    <source>
        <dbReference type="PROSITE" id="PS51918"/>
    </source>
</evidence>